<feature type="transmembrane region" description="Helical" evidence="1">
    <location>
        <begin position="38"/>
        <end position="63"/>
    </location>
</feature>
<keyword evidence="2" id="KW-0732">Signal</keyword>
<feature type="signal peptide" evidence="2">
    <location>
        <begin position="1"/>
        <end position="22"/>
    </location>
</feature>
<feature type="chain" id="PRO_5046918598" evidence="2">
    <location>
        <begin position="23"/>
        <end position="102"/>
    </location>
</feature>
<evidence type="ECO:0000313" key="4">
    <source>
        <dbReference type="Proteomes" id="UP000831785"/>
    </source>
</evidence>
<organism evidence="3 4">
    <name type="scientific">Hymenobacter cellulosivorans</name>
    <dbReference type="NCBI Taxonomy" id="2932249"/>
    <lineage>
        <taxon>Bacteria</taxon>
        <taxon>Pseudomonadati</taxon>
        <taxon>Bacteroidota</taxon>
        <taxon>Cytophagia</taxon>
        <taxon>Cytophagales</taxon>
        <taxon>Hymenobacteraceae</taxon>
        <taxon>Hymenobacter</taxon>
    </lineage>
</organism>
<accession>A0ABY4F3A8</accession>
<reference evidence="3 4" key="1">
    <citation type="submission" date="2022-04" db="EMBL/GenBank/DDBJ databases">
        <title>Hymenobacter sp. isolated from the air.</title>
        <authorList>
            <person name="Won M."/>
            <person name="Lee C.-M."/>
            <person name="Woen H.-Y."/>
            <person name="Kwon S.-W."/>
        </authorList>
    </citation>
    <scope>NUCLEOTIDE SEQUENCE [LARGE SCALE GENOMIC DNA]</scope>
    <source>
        <strain evidence="4">5116 S-27</strain>
    </source>
</reference>
<keyword evidence="1" id="KW-1133">Transmembrane helix</keyword>
<name>A0ABY4F3A8_9BACT</name>
<keyword evidence="1" id="KW-0472">Membrane</keyword>
<dbReference type="Proteomes" id="UP000831785">
    <property type="component" value="Chromosome"/>
</dbReference>
<dbReference type="RefSeq" id="WP_244714304.1">
    <property type="nucleotide sequence ID" value="NZ_CP095049.1"/>
</dbReference>
<gene>
    <name evidence="3" type="ORF">MUN80_15380</name>
</gene>
<evidence type="ECO:0000256" key="1">
    <source>
        <dbReference type="SAM" id="Phobius"/>
    </source>
</evidence>
<protein>
    <submittedName>
        <fullName evidence="3">Uncharacterized protein</fullName>
    </submittedName>
</protein>
<dbReference type="EMBL" id="CP095049">
    <property type="protein sequence ID" value="UOQ51142.1"/>
    <property type="molecule type" value="Genomic_DNA"/>
</dbReference>
<evidence type="ECO:0000256" key="2">
    <source>
        <dbReference type="SAM" id="SignalP"/>
    </source>
</evidence>
<keyword evidence="4" id="KW-1185">Reference proteome</keyword>
<evidence type="ECO:0000313" key="3">
    <source>
        <dbReference type="EMBL" id="UOQ51142.1"/>
    </source>
</evidence>
<proteinExistence type="predicted"/>
<keyword evidence="1" id="KW-0812">Transmembrane</keyword>
<sequence>MLTKRASLLTILGLLTTYMASAQTAAASGPQPIDILGWLAWFVAAVVLIFGVMTASSLAAVAAEAAEADLNDKPATPVHVVAQAPVATPPSAAVPTEQLVAA</sequence>